<dbReference type="PANTHER" id="PTHR14226">
    <property type="entry name" value="NEUROPATHY TARGET ESTERASE/SWISS CHEESE D.MELANOGASTER"/>
    <property type="match status" value="1"/>
</dbReference>
<evidence type="ECO:0000256" key="4">
    <source>
        <dbReference type="PROSITE-ProRule" id="PRU01161"/>
    </source>
</evidence>
<dbReference type="InterPro" id="IPR002641">
    <property type="entry name" value="PNPLA_dom"/>
</dbReference>
<keyword evidence="2 4" id="KW-0442">Lipid degradation</keyword>
<keyword evidence="1 4" id="KW-0378">Hydrolase</keyword>
<dbReference type="PROSITE" id="PS51635">
    <property type="entry name" value="PNPLA"/>
    <property type="match status" value="1"/>
</dbReference>
<gene>
    <name evidence="6" type="ORF">O1D97_18230</name>
</gene>
<reference evidence="6" key="1">
    <citation type="submission" date="2022-12" db="EMBL/GenBank/DDBJ databases">
        <title>Marinomonas 15G1-11 sp. nov, isolated from marine algae.</title>
        <authorList>
            <person name="Butt M."/>
            <person name="Choi D.G."/>
            <person name="Kim J.M."/>
            <person name="Lee J.K."/>
            <person name="Baek J.H."/>
            <person name="Jeon C.O."/>
        </authorList>
    </citation>
    <scope>NUCLEOTIDE SEQUENCE</scope>
    <source>
        <strain evidence="6">15G1-11</strain>
    </source>
</reference>
<evidence type="ECO:0000256" key="1">
    <source>
        <dbReference type="ARBA" id="ARBA00022801"/>
    </source>
</evidence>
<evidence type="ECO:0000256" key="3">
    <source>
        <dbReference type="ARBA" id="ARBA00023098"/>
    </source>
</evidence>
<dbReference type="Proteomes" id="UP001149719">
    <property type="component" value="Unassembled WGS sequence"/>
</dbReference>
<organism evidence="6 7">
    <name type="scientific">Marinomonas phaeophyticola</name>
    <dbReference type="NCBI Taxonomy" id="3004091"/>
    <lineage>
        <taxon>Bacteria</taxon>
        <taxon>Pseudomonadati</taxon>
        <taxon>Pseudomonadota</taxon>
        <taxon>Gammaproteobacteria</taxon>
        <taxon>Oceanospirillales</taxon>
        <taxon>Oceanospirillaceae</taxon>
        <taxon>Marinomonas</taxon>
    </lineage>
</organism>
<dbReference type="Pfam" id="PF01734">
    <property type="entry name" value="Patatin"/>
    <property type="match status" value="1"/>
</dbReference>
<name>A0ABT4JZG2_9GAMM</name>
<proteinExistence type="predicted"/>
<protein>
    <submittedName>
        <fullName evidence="6">Patatin-like phospholipase family protein</fullName>
    </submittedName>
</protein>
<evidence type="ECO:0000313" key="7">
    <source>
        <dbReference type="Proteomes" id="UP001149719"/>
    </source>
</evidence>
<dbReference type="SUPFAM" id="SSF52151">
    <property type="entry name" value="FabD/lysophospholipase-like"/>
    <property type="match status" value="1"/>
</dbReference>
<dbReference type="InterPro" id="IPR050301">
    <property type="entry name" value="NTE"/>
</dbReference>
<feature type="domain" description="PNPLA" evidence="5">
    <location>
        <begin position="17"/>
        <end position="229"/>
    </location>
</feature>
<evidence type="ECO:0000256" key="2">
    <source>
        <dbReference type="ARBA" id="ARBA00022963"/>
    </source>
</evidence>
<feature type="active site" description="Proton acceptor" evidence="4">
    <location>
        <position position="216"/>
    </location>
</feature>
<keyword evidence="7" id="KW-1185">Reference proteome</keyword>
<feature type="short sequence motif" description="DGA/G" evidence="4">
    <location>
        <begin position="216"/>
        <end position="218"/>
    </location>
</feature>
<evidence type="ECO:0000259" key="5">
    <source>
        <dbReference type="PROSITE" id="PS51635"/>
    </source>
</evidence>
<dbReference type="Gene3D" id="3.40.1090.10">
    <property type="entry name" value="Cytosolic phospholipase A2 catalytic domain"/>
    <property type="match status" value="1"/>
</dbReference>
<dbReference type="InterPro" id="IPR016035">
    <property type="entry name" value="Acyl_Trfase/lysoPLipase"/>
</dbReference>
<dbReference type="RefSeq" id="WP_269127619.1">
    <property type="nucleotide sequence ID" value="NZ_JAPUBN010000021.1"/>
</dbReference>
<keyword evidence="3 4" id="KW-0443">Lipid metabolism</keyword>
<evidence type="ECO:0000313" key="6">
    <source>
        <dbReference type="EMBL" id="MCZ2723497.1"/>
    </source>
</evidence>
<feature type="active site" description="Nucleophile" evidence="4">
    <location>
        <position position="55"/>
    </location>
</feature>
<comment type="caution">
    <text evidence="6">The sequence shown here is derived from an EMBL/GenBank/DDBJ whole genome shotgun (WGS) entry which is preliminary data.</text>
</comment>
<feature type="short sequence motif" description="GXSXG" evidence="4">
    <location>
        <begin position="53"/>
        <end position="57"/>
    </location>
</feature>
<dbReference type="PANTHER" id="PTHR14226:SF57">
    <property type="entry name" value="BLR7027 PROTEIN"/>
    <property type="match status" value="1"/>
</dbReference>
<accession>A0ABT4JZG2</accession>
<sequence>MSNDQPPSQPKADTHALILSGGGARAAYQVGVLSAIGKMLPKGSKLPFPILCGTSAGALNACMLATNAHDFTKAVSRLNYIWRHLTPDNVYETKSTELFSSASKVFSSMIKNNSDEQIVSLLNNAPLEKLLQRFLPLNQIEDAISEKELHALAITCMSYTTGETTTFFEGNKSIKEWSGFRRNGKASKIDFAHLLASSAIPTIFPAQKIGQHFYGDGAMRQRSPISPAIQLGANKIMVIGVSGNRNPKSWTDSPETPTSPSMGQITGQLLNSAFIDNLEGDIQQLEYINTILSYVEDDVEVPKIKHIDSLIISPSQAIDEIADKHISTLPKSIRFLLNITGNNNDSSGNSAASYLLFTPEYCQELIELGQQDAMWEKDKILAFLK</sequence>
<comment type="caution">
    <text evidence="4">Lacks conserved residue(s) required for the propagation of feature annotation.</text>
</comment>
<dbReference type="EMBL" id="JAPUBN010000021">
    <property type="protein sequence ID" value="MCZ2723497.1"/>
    <property type="molecule type" value="Genomic_DNA"/>
</dbReference>